<evidence type="ECO:0000313" key="2">
    <source>
        <dbReference type="EMBL" id="QJA68743.1"/>
    </source>
</evidence>
<dbReference type="EMBL" id="MT141645">
    <property type="protein sequence ID" value="QJA68743.1"/>
    <property type="molecule type" value="Genomic_DNA"/>
</dbReference>
<reference evidence="1" key="1">
    <citation type="submission" date="2020-03" db="EMBL/GenBank/DDBJ databases">
        <title>The deep terrestrial virosphere.</title>
        <authorList>
            <person name="Holmfeldt K."/>
            <person name="Nilsson E."/>
            <person name="Simone D."/>
            <person name="Lopez-Fernandez M."/>
            <person name="Wu X."/>
            <person name="de Brujin I."/>
            <person name="Lundin D."/>
            <person name="Andersson A."/>
            <person name="Bertilsson S."/>
            <person name="Dopson M."/>
        </authorList>
    </citation>
    <scope>NUCLEOTIDE SEQUENCE</scope>
    <source>
        <strain evidence="2">MM415A05828</strain>
        <strain evidence="1">MM415B00381</strain>
    </source>
</reference>
<dbReference type="AlphaFoldDB" id="A0A6M3J7A2"/>
<accession>A0A6M3J7A2</accession>
<proteinExistence type="predicted"/>
<sequence>MSLLEIAKDKINKGVMVSKSFQFDLEALWNKLFKRRTHEKDININRTGEYTDDVPSGK</sequence>
<gene>
    <name evidence="2" type="ORF">MM415A05828_0005</name>
    <name evidence="1" type="ORF">MM415B00381_0016</name>
</gene>
<protein>
    <submittedName>
        <fullName evidence="1">Uncharacterized protein</fullName>
    </submittedName>
</protein>
<organism evidence="1">
    <name type="scientific">viral metagenome</name>
    <dbReference type="NCBI Taxonomy" id="1070528"/>
    <lineage>
        <taxon>unclassified sequences</taxon>
        <taxon>metagenomes</taxon>
        <taxon>organismal metagenomes</taxon>
    </lineage>
</organism>
<name>A0A6M3J7A2_9ZZZZ</name>
<evidence type="ECO:0000313" key="1">
    <source>
        <dbReference type="EMBL" id="QJA65703.1"/>
    </source>
</evidence>
<dbReference type="EMBL" id="MT141543">
    <property type="protein sequence ID" value="QJA65703.1"/>
    <property type="molecule type" value="Genomic_DNA"/>
</dbReference>